<dbReference type="NCBIfam" id="TIGR01574">
    <property type="entry name" value="miaB-methiolase"/>
    <property type="match status" value="1"/>
</dbReference>
<name>A0A538TGV7_UNCEI</name>
<dbReference type="NCBIfam" id="TIGR00089">
    <property type="entry name" value="MiaB/RimO family radical SAM methylthiotransferase"/>
    <property type="match status" value="1"/>
</dbReference>
<dbReference type="Pfam" id="PF04055">
    <property type="entry name" value="Radical_SAM"/>
    <property type="match status" value="1"/>
</dbReference>
<comment type="subcellular location">
    <subcellularLocation>
        <location evidence="12">Cytoplasm</location>
    </subcellularLocation>
</comment>
<feature type="domain" description="Radical SAM core" evidence="15">
    <location>
        <begin position="140"/>
        <end position="367"/>
    </location>
</feature>
<dbReference type="InterPro" id="IPR038135">
    <property type="entry name" value="Methylthiotransferase_N_sf"/>
</dbReference>
<dbReference type="CDD" id="cd01335">
    <property type="entry name" value="Radical_SAM"/>
    <property type="match status" value="1"/>
</dbReference>
<feature type="binding site" evidence="12">
    <location>
        <position position="154"/>
    </location>
    <ligand>
        <name>[4Fe-4S] cluster</name>
        <dbReference type="ChEBI" id="CHEBI:49883"/>
        <label>2</label>
        <note>4Fe-4S-S-AdoMet</note>
    </ligand>
</feature>
<evidence type="ECO:0000256" key="3">
    <source>
        <dbReference type="ARBA" id="ARBA00022679"/>
    </source>
</evidence>
<dbReference type="AlphaFoldDB" id="A0A538TGV7"/>
<dbReference type="FunFam" id="3.40.50.12160:FF:000003">
    <property type="entry name" value="CDK5 regulatory subunit-associated protein 1"/>
    <property type="match status" value="1"/>
</dbReference>
<keyword evidence="6 12" id="KW-0408">Iron</keyword>
<dbReference type="SFLD" id="SFLDG01082">
    <property type="entry name" value="B12-binding_domain_containing"/>
    <property type="match status" value="1"/>
</dbReference>
<evidence type="ECO:0000256" key="1">
    <source>
        <dbReference type="ARBA" id="ARBA00003234"/>
    </source>
</evidence>
<dbReference type="InterPro" id="IPR007197">
    <property type="entry name" value="rSAM"/>
</dbReference>
<evidence type="ECO:0000259" key="15">
    <source>
        <dbReference type="PROSITE" id="PS51918"/>
    </source>
</evidence>
<keyword evidence="5 12" id="KW-0479">Metal-binding</keyword>
<evidence type="ECO:0000256" key="7">
    <source>
        <dbReference type="ARBA" id="ARBA00023014"/>
    </source>
</evidence>
<evidence type="ECO:0000256" key="6">
    <source>
        <dbReference type="ARBA" id="ARBA00023004"/>
    </source>
</evidence>
<evidence type="ECO:0000256" key="11">
    <source>
        <dbReference type="ARBA" id="ARBA00081141"/>
    </source>
</evidence>
<dbReference type="Gene3D" id="3.40.50.12160">
    <property type="entry name" value="Methylthiotransferase, N-terminal domain"/>
    <property type="match status" value="1"/>
</dbReference>
<reference evidence="16 17" key="1">
    <citation type="journal article" date="2019" name="Nat. Microbiol.">
        <title>Mediterranean grassland soil C-N compound turnover is dependent on rainfall and depth, and is mediated by genomically divergent microorganisms.</title>
        <authorList>
            <person name="Diamond S."/>
            <person name="Andeer P.F."/>
            <person name="Li Z."/>
            <person name="Crits-Christoph A."/>
            <person name="Burstein D."/>
            <person name="Anantharaman K."/>
            <person name="Lane K.R."/>
            <person name="Thomas B.C."/>
            <person name="Pan C."/>
            <person name="Northen T.R."/>
            <person name="Banfield J.F."/>
        </authorList>
    </citation>
    <scope>NUCLEOTIDE SEQUENCE [LARGE SCALE GENOMIC DNA]</scope>
    <source>
        <strain evidence="16">WS_9</strain>
    </source>
</reference>
<dbReference type="PROSITE" id="PS01278">
    <property type="entry name" value="MTTASE_RADICAL"/>
    <property type="match status" value="1"/>
</dbReference>
<feature type="binding site" evidence="12">
    <location>
        <position position="48"/>
    </location>
    <ligand>
        <name>[4Fe-4S] cluster</name>
        <dbReference type="ChEBI" id="CHEBI:49883"/>
        <label>1</label>
    </ligand>
</feature>
<dbReference type="InterPro" id="IPR006463">
    <property type="entry name" value="MiaB_methiolase"/>
</dbReference>
<dbReference type="GO" id="GO:0005829">
    <property type="term" value="C:cytosol"/>
    <property type="evidence" value="ECO:0007669"/>
    <property type="project" value="TreeGrafter"/>
</dbReference>
<dbReference type="SUPFAM" id="SSF102114">
    <property type="entry name" value="Radical SAM enzymes"/>
    <property type="match status" value="1"/>
</dbReference>
<protein>
    <recommendedName>
        <fullName evidence="9 12">tRNA-2-methylthio-N(6)-dimethylallyladenosine synthase</fullName>
        <ecNumber evidence="8 12">2.8.4.3</ecNumber>
    </recommendedName>
    <alternativeName>
        <fullName evidence="11 12">(Dimethylallyl)adenosine tRNA methylthiotransferase MiaB</fullName>
    </alternativeName>
    <alternativeName>
        <fullName evidence="10 12">tRNA-i(6)A37 methylthiotransferase</fullName>
    </alternativeName>
</protein>
<proteinExistence type="inferred from homology"/>
<evidence type="ECO:0000259" key="14">
    <source>
        <dbReference type="PROSITE" id="PS51449"/>
    </source>
</evidence>
<feature type="binding site" evidence="12">
    <location>
        <position position="82"/>
    </location>
    <ligand>
        <name>[4Fe-4S] cluster</name>
        <dbReference type="ChEBI" id="CHEBI:49883"/>
        <label>1</label>
    </ligand>
</feature>
<gene>
    <name evidence="12 16" type="primary">miaB</name>
    <name evidence="16" type="ORF">E6K79_11420</name>
</gene>
<comment type="subunit">
    <text evidence="12">Monomer.</text>
</comment>
<dbReference type="EC" id="2.8.4.3" evidence="8 12"/>
<dbReference type="Pfam" id="PF01938">
    <property type="entry name" value="TRAM"/>
    <property type="match status" value="1"/>
</dbReference>
<evidence type="ECO:0000256" key="10">
    <source>
        <dbReference type="ARBA" id="ARBA00080698"/>
    </source>
</evidence>
<evidence type="ECO:0000313" key="16">
    <source>
        <dbReference type="EMBL" id="TMQ62858.1"/>
    </source>
</evidence>
<dbReference type="PROSITE" id="PS50926">
    <property type="entry name" value="TRAM"/>
    <property type="match status" value="1"/>
</dbReference>
<dbReference type="GO" id="GO:0051539">
    <property type="term" value="F:4 iron, 4 sulfur cluster binding"/>
    <property type="evidence" value="ECO:0007669"/>
    <property type="project" value="UniProtKB-UniRule"/>
</dbReference>
<dbReference type="InterPro" id="IPR006638">
    <property type="entry name" value="Elp3/MiaA/NifB-like_rSAM"/>
</dbReference>
<dbReference type="Pfam" id="PF00919">
    <property type="entry name" value="UPF0004"/>
    <property type="match status" value="1"/>
</dbReference>
<dbReference type="Proteomes" id="UP000317691">
    <property type="component" value="Unassembled WGS sequence"/>
</dbReference>
<dbReference type="GO" id="GO:0035597">
    <property type="term" value="F:tRNA-2-methylthio-N(6)-dimethylallyladenosine(37) synthase activity"/>
    <property type="evidence" value="ECO:0007669"/>
    <property type="project" value="UniProtKB-EC"/>
</dbReference>
<dbReference type="SMART" id="SM00729">
    <property type="entry name" value="Elp3"/>
    <property type="match status" value="1"/>
</dbReference>
<dbReference type="PROSITE" id="PS51918">
    <property type="entry name" value="RADICAL_SAM"/>
    <property type="match status" value="1"/>
</dbReference>
<keyword evidence="7 12" id="KW-0411">Iron-sulfur</keyword>
<dbReference type="InterPro" id="IPR020612">
    <property type="entry name" value="Methylthiotransferase_CS"/>
</dbReference>
<comment type="catalytic activity">
    <reaction evidence="12">
        <text>N(6)-dimethylallyladenosine(37) in tRNA + (sulfur carrier)-SH + AH2 + 2 S-adenosyl-L-methionine = 2-methylsulfanyl-N(6)-dimethylallyladenosine(37) in tRNA + (sulfur carrier)-H + 5'-deoxyadenosine + L-methionine + A + S-adenosyl-L-homocysteine + 2 H(+)</text>
        <dbReference type="Rhea" id="RHEA:37067"/>
        <dbReference type="Rhea" id="RHEA-COMP:10375"/>
        <dbReference type="Rhea" id="RHEA-COMP:10376"/>
        <dbReference type="Rhea" id="RHEA-COMP:14737"/>
        <dbReference type="Rhea" id="RHEA-COMP:14739"/>
        <dbReference type="ChEBI" id="CHEBI:13193"/>
        <dbReference type="ChEBI" id="CHEBI:15378"/>
        <dbReference type="ChEBI" id="CHEBI:17319"/>
        <dbReference type="ChEBI" id="CHEBI:17499"/>
        <dbReference type="ChEBI" id="CHEBI:29917"/>
        <dbReference type="ChEBI" id="CHEBI:57844"/>
        <dbReference type="ChEBI" id="CHEBI:57856"/>
        <dbReference type="ChEBI" id="CHEBI:59789"/>
        <dbReference type="ChEBI" id="CHEBI:64428"/>
        <dbReference type="ChEBI" id="CHEBI:74415"/>
        <dbReference type="ChEBI" id="CHEBI:74417"/>
        <dbReference type="EC" id="2.8.4.3"/>
    </reaction>
</comment>
<evidence type="ECO:0000256" key="8">
    <source>
        <dbReference type="ARBA" id="ARBA00033765"/>
    </source>
</evidence>
<dbReference type="Gene3D" id="3.80.30.20">
    <property type="entry name" value="tm_1862 like domain"/>
    <property type="match status" value="1"/>
</dbReference>
<dbReference type="PANTHER" id="PTHR43020">
    <property type="entry name" value="CDK5 REGULATORY SUBUNIT-ASSOCIATED PROTEIN 1"/>
    <property type="match status" value="1"/>
</dbReference>
<dbReference type="GO" id="GO:0046872">
    <property type="term" value="F:metal ion binding"/>
    <property type="evidence" value="ECO:0007669"/>
    <property type="project" value="UniProtKB-KW"/>
</dbReference>
<evidence type="ECO:0000259" key="13">
    <source>
        <dbReference type="PROSITE" id="PS50926"/>
    </source>
</evidence>
<feature type="binding site" evidence="12">
    <location>
        <position position="158"/>
    </location>
    <ligand>
        <name>[4Fe-4S] cluster</name>
        <dbReference type="ChEBI" id="CHEBI:49883"/>
        <label>2</label>
        <note>4Fe-4S-S-AdoMet</note>
    </ligand>
</feature>
<comment type="cofactor">
    <cofactor evidence="12">
        <name>[4Fe-4S] cluster</name>
        <dbReference type="ChEBI" id="CHEBI:49883"/>
    </cofactor>
    <text evidence="12">Binds 2 [4Fe-4S] clusters. One cluster is coordinated with 3 cysteines and an exchangeable S-adenosyl-L-methionine.</text>
</comment>
<feature type="binding site" evidence="12">
    <location>
        <position position="161"/>
    </location>
    <ligand>
        <name>[4Fe-4S] cluster</name>
        <dbReference type="ChEBI" id="CHEBI:49883"/>
        <label>2</label>
        <note>4Fe-4S-S-AdoMet</note>
    </ligand>
</feature>
<sequence length="444" mass="49555">MARRIYIETYGCQMNVADSELMLGQFRAAGYERVDQPAEADVILVNTCAIREHAEQRIYGRLGELSRHKHRRPGVVLGVAGCMAQHLKGRLLERVSQLDLVVGPDAYRDLPLLIDQAREEPTLATRLSRDETYADLAPARADGVRAWISIMRGCDKFCAFCIVPYVRGRERSLPVEDVIKQIEHAAAEGFKEIVLLGQTVNAYRDGDVDFAELLRRADRIPGIERIRFTSPHPADMTDAAVEAIATCAKVCPQVHLPLQSGSDSVLDRMRRIYTIAQYDTLVGKLRAAIPGLALTTDIIVGFPGETVEDFETTRNVMRRIRYDAAFVFKYSPRPGARSAEWPETVDEEEKARRISTLIDEQKETSLEINAAAVGSEVEVLVEGPARRDPVQWFGKTLQFKTAVFPHRDEKVGDTFRMRVAAVSPYTLFGDGVPAAARIVEDVTV</sequence>
<dbReference type="SFLD" id="SFLDF00273">
    <property type="entry name" value="(dimethylallyl)adenosine_tRNA"/>
    <property type="match status" value="1"/>
</dbReference>
<evidence type="ECO:0000256" key="4">
    <source>
        <dbReference type="ARBA" id="ARBA00022691"/>
    </source>
</evidence>
<evidence type="ECO:0000256" key="5">
    <source>
        <dbReference type="ARBA" id="ARBA00022723"/>
    </source>
</evidence>
<dbReference type="SFLD" id="SFLDG01061">
    <property type="entry name" value="methylthiotransferase"/>
    <property type="match status" value="1"/>
</dbReference>
<feature type="domain" description="TRAM" evidence="13">
    <location>
        <begin position="370"/>
        <end position="433"/>
    </location>
</feature>
<dbReference type="InterPro" id="IPR023404">
    <property type="entry name" value="rSAM_horseshoe"/>
</dbReference>
<keyword evidence="12" id="KW-0819">tRNA processing</keyword>
<dbReference type="InterPro" id="IPR058240">
    <property type="entry name" value="rSAM_sf"/>
</dbReference>
<comment type="function">
    <text evidence="1 12">Catalyzes the methylthiolation of N6-(dimethylallyl)adenosine (i(6)A), leading to the formation of 2-methylthio-N6-(dimethylallyl)adenosine (ms(2)i(6)A) at position 37 in tRNAs that read codons beginning with uridine.</text>
</comment>
<dbReference type="PANTHER" id="PTHR43020:SF2">
    <property type="entry name" value="MITOCHONDRIAL TRNA METHYLTHIOTRANSFERASE CDK5RAP1"/>
    <property type="match status" value="1"/>
</dbReference>
<keyword evidence="3 12" id="KW-0808">Transferase</keyword>
<feature type="binding site" evidence="12">
    <location>
        <position position="12"/>
    </location>
    <ligand>
        <name>[4Fe-4S] cluster</name>
        <dbReference type="ChEBI" id="CHEBI:49883"/>
        <label>1</label>
    </ligand>
</feature>
<feature type="domain" description="MTTase N-terminal" evidence="14">
    <location>
        <begin position="3"/>
        <end position="119"/>
    </location>
</feature>
<keyword evidence="12" id="KW-0963">Cytoplasm</keyword>
<dbReference type="InterPro" id="IPR013848">
    <property type="entry name" value="Methylthiotransferase_N"/>
</dbReference>
<evidence type="ECO:0000256" key="2">
    <source>
        <dbReference type="ARBA" id="ARBA00022485"/>
    </source>
</evidence>
<dbReference type="FunFam" id="3.80.30.20:FF:000001">
    <property type="entry name" value="tRNA-2-methylthio-N(6)-dimethylallyladenosine synthase 2"/>
    <property type="match status" value="1"/>
</dbReference>
<keyword evidence="2 12" id="KW-0004">4Fe-4S</keyword>
<dbReference type="InterPro" id="IPR005839">
    <property type="entry name" value="Methylthiotransferase"/>
</dbReference>
<comment type="similarity">
    <text evidence="12">Belongs to the methylthiotransferase family. MiaB subfamily.</text>
</comment>
<evidence type="ECO:0000256" key="12">
    <source>
        <dbReference type="HAMAP-Rule" id="MF_01864"/>
    </source>
</evidence>
<dbReference type="PROSITE" id="PS51449">
    <property type="entry name" value="MTTASE_N"/>
    <property type="match status" value="1"/>
</dbReference>
<dbReference type="InterPro" id="IPR002792">
    <property type="entry name" value="TRAM_dom"/>
</dbReference>
<organism evidence="16 17">
    <name type="scientific">Eiseniibacteriota bacterium</name>
    <dbReference type="NCBI Taxonomy" id="2212470"/>
    <lineage>
        <taxon>Bacteria</taxon>
        <taxon>Candidatus Eiseniibacteriota</taxon>
    </lineage>
</organism>
<comment type="caution">
    <text evidence="16">The sequence shown here is derived from an EMBL/GenBank/DDBJ whole genome shotgun (WGS) entry which is preliminary data.</text>
</comment>
<evidence type="ECO:0000256" key="9">
    <source>
        <dbReference type="ARBA" id="ARBA00068570"/>
    </source>
</evidence>
<accession>A0A538TGV7</accession>
<evidence type="ECO:0000313" key="17">
    <source>
        <dbReference type="Proteomes" id="UP000317691"/>
    </source>
</evidence>
<dbReference type="EMBL" id="VBOZ01000035">
    <property type="protein sequence ID" value="TMQ62858.1"/>
    <property type="molecule type" value="Genomic_DNA"/>
</dbReference>
<keyword evidence="4 12" id="KW-0949">S-adenosyl-L-methionine</keyword>
<dbReference type="HAMAP" id="MF_01864">
    <property type="entry name" value="tRNA_metthiotr_MiaB"/>
    <property type="match status" value="1"/>
</dbReference>
<dbReference type="SFLD" id="SFLDS00029">
    <property type="entry name" value="Radical_SAM"/>
    <property type="match status" value="1"/>
</dbReference>